<dbReference type="SMART" id="SM00233">
    <property type="entry name" value="PH"/>
    <property type="match status" value="1"/>
</dbReference>
<keyword evidence="5" id="KW-0597">Phosphoprotein</keyword>
<dbReference type="InterPro" id="IPR011993">
    <property type="entry name" value="PH-like_dom_sf"/>
</dbReference>
<dbReference type="VEuPathDB" id="FungiDB:YALI1_E26930g"/>
<dbReference type="GO" id="GO:0005829">
    <property type="term" value="C:cytosol"/>
    <property type="evidence" value="ECO:0007669"/>
    <property type="project" value="TreeGrafter"/>
</dbReference>
<dbReference type="VEuPathDB" id="FungiDB:YALI0_E22781g"/>
<dbReference type="eggNOG" id="KOG1737">
    <property type="taxonomic scope" value="Eukaryota"/>
</dbReference>
<dbReference type="OrthoDB" id="1854502at2759"/>
<keyword evidence="3" id="KW-0813">Transport</keyword>
<dbReference type="FunFam" id="2.40.160.120:FF:000013">
    <property type="entry name" value="Oxysterol binding protein"/>
    <property type="match status" value="1"/>
</dbReference>
<evidence type="ECO:0000256" key="3">
    <source>
        <dbReference type="ARBA" id="ARBA00022448"/>
    </source>
</evidence>
<dbReference type="EMBL" id="CP017557">
    <property type="protein sequence ID" value="AOW05809.1"/>
    <property type="molecule type" value="Genomic_DNA"/>
</dbReference>
<feature type="region of interest" description="Disordered" evidence="8">
    <location>
        <begin position="361"/>
        <end position="386"/>
    </location>
</feature>
<dbReference type="GO" id="GO:0006897">
    <property type="term" value="P:endocytosis"/>
    <property type="evidence" value="ECO:0007669"/>
    <property type="project" value="EnsemblFungi"/>
</dbReference>
<dbReference type="AlphaFoldDB" id="A0A1H6Q488"/>
<feature type="domain" description="PH" evidence="9">
    <location>
        <begin position="150"/>
        <end position="244"/>
    </location>
</feature>
<evidence type="ECO:0000256" key="8">
    <source>
        <dbReference type="SAM" id="MobiDB-lite"/>
    </source>
</evidence>
<reference evidence="12 14" key="2">
    <citation type="submission" date="2018-07" db="EMBL/GenBank/DDBJ databases">
        <title>Draft Genome Assemblies for Five Robust Yarrowia lipolytica Strains Exhibiting High Lipid Production and Pentose Sugar Utilization and Sugar Alcohol Secretion from Undetoxified Lignocellulosic Biomass Hydrolysates.</title>
        <authorList>
            <consortium name="DOE Joint Genome Institute"/>
            <person name="Walker C."/>
            <person name="Ryu S."/>
            <person name="Na H."/>
            <person name="Zane M."/>
            <person name="LaButti K."/>
            <person name="Lipzen A."/>
            <person name="Haridas S."/>
            <person name="Barry K."/>
            <person name="Grigoriev I.V."/>
            <person name="Quarterman J."/>
            <person name="Slininger P."/>
            <person name="Dien B."/>
            <person name="Trinh C.T."/>
        </authorList>
    </citation>
    <scope>NUCLEOTIDE SEQUENCE [LARGE SCALE GENOMIC DNA]</scope>
    <source>
        <strain evidence="12 14">YB392</strain>
    </source>
</reference>
<dbReference type="PROSITE" id="PS50003">
    <property type="entry name" value="PH_DOMAIN"/>
    <property type="match status" value="1"/>
</dbReference>
<dbReference type="Pfam" id="PF01237">
    <property type="entry name" value="Oxysterol_BP"/>
    <property type="match status" value="1"/>
</dbReference>
<dbReference type="GO" id="GO:0001403">
    <property type="term" value="P:invasive growth in response to glucose limitation"/>
    <property type="evidence" value="ECO:0007669"/>
    <property type="project" value="EnsemblFungi"/>
</dbReference>
<dbReference type="Pfam" id="PF15409">
    <property type="entry name" value="PH_8"/>
    <property type="match status" value="1"/>
</dbReference>
<dbReference type="Proteomes" id="UP000182444">
    <property type="component" value="Chromosome 1E"/>
</dbReference>
<evidence type="ECO:0000313" key="11">
    <source>
        <dbReference type="EMBL" id="AOW05809.1"/>
    </source>
</evidence>
<name>A0A1H6Q488_YARLL</name>
<dbReference type="OMA" id="SYFVRWV"/>
<feature type="region of interest" description="Disordered" evidence="8">
    <location>
        <begin position="718"/>
        <end position="746"/>
    </location>
</feature>
<dbReference type="InterPro" id="IPR036598">
    <property type="entry name" value="GOLD_dom_sf"/>
</dbReference>
<dbReference type="GO" id="GO:0032934">
    <property type="term" value="F:sterol binding"/>
    <property type="evidence" value="ECO:0007669"/>
    <property type="project" value="TreeGrafter"/>
</dbReference>
<evidence type="ECO:0000313" key="14">
    <source>
        <dbReference type="Proteomes" id="UP000256601"/>
    </source>
</evidence>
<dbReference type="SMR" id="A0A1H6Q488"/>
<dbReference type="GO" id="GO:0097038">
    <property type="term" value="C:perinuclear endoplasmic reticulum"/>
    <property type="evidence" value="ECO:0007669"/>
    <property type="project" value="TreeGrafter"/>
</dbReference>
<dbReference type="Gene3D" id="2.40.160.120">
    <property type="match status" value="1"/>
</dbReference>
<dbReference type="InterPro" id="IPR000648">
    <property type="entry name" value="Oxysterol-bd"/>
</dbReference>
<dbReference type="PANTHER" id="PTHR10972:SF203">
    <property type="entry name" value="OXYSTEROL-BINDING PROTEIN HOMOLOG 3"/>
    <property type="match status" value="1"/>
</dbReference>
<dbReference type="GO" id="GO:0030011">
    <property type="term" value="P:maintenance of cell polarity"/>
    <property type="evidence" value="ECO:0007669"/>
    <property type="project" value="EnsemblFungi"/>
</dbReference>
<dbReference type="SUPFAM" id="SSF101576">
    <property type="entry name" value="Supernatant protein factor (SPF), C-terminal domain"/>
    <property type="match status" value="1"/>
</dbReference>
<dbReference type="SUPFAM" id="SSF50729">
    <property type="entry name" value="PH domain-like"/>
    <property type="match status" value="1"/>
</dbReference>
<evidence type="ECO:0000259" key="10">
    <source>
        <dbReference type="PROSITE" id="PS50866"/>
    </source>
</evidence>
<evidence type="ECO:0000256" key="2">
    <source>
        <dbReference type="ARBA" id="ARBA00008842"/>
    </source>
</evidence>
<dbReference type="GO" id="GO:0034727">
    <property type="term" value="P:piecemeal microautophagy of the nucleus"/>
    <property type="evidence" value="ECO:0007669"/>
    <property type="project" value="EnsemblFungi"/>
</dbReference>
<dbReference type="KEGG" id="yli:2912911"/>
<dbReference type="InterPro" id="IPR001849">
    <property type="entry name" value="PH_domain"/>
</dbReference>
<feature type="domain" description="GOLD" evidence="10">
    <location>
        <begin position="1"/>
        <end position="133"/>
    </location>
</feature>
<organism evidence="11 13">
    <name type="scientific">Yarrowia lipolytica</name>
    <name type="common">Candida lipolytica</name>
    <dbReference type="NCBI Taxonomy" id="4952"/>
    <lineage>
        <taxon>Eukaryota</taxon>
        <taxon>Fungi</taxon>
        <taxon>Dikarya</taxon>
        <taxon>Ascomycota</taxon>
        <taxon>Saccharomycotina</taxon>
        <taxon>Dipodascomycetes</taxon>
        <taxon>Dipodascales</taxon>
        <taxon>Dipodascales incertae sedis</taxon>
        <taxon>Yarrowia</taxon>
    </lineage>
</organism>
<dbReference type="CDD" id="cd13289">
    <property type="entry name" value="PH_Osh3p_yeast"/>
    <property type="match status" value="1"/>
</dbReference>
<dbReference type="GeneID" id="2912911"/>
<gene>
    <name evidence="12" type="ORF">B0I71DRAFT_132434</name>
    <name evidence="11" type="ORF">YALI1_E26930g</name>
</gene>
<dbReference type="SUPFAM" id="SSF144000">
    <property type="entry name" value="Oxysterol-binding protein-like"/>
    <property type="match status" value="1"/>
</dbReference>
<comment type="similarity">
    <text evidence="2">Belongs to the OSBP family.</text>
</comment>
<dbReference type="PROSITE" id="PS50866">
    <property type="entry name" value="GOLD"/>
    <property type="match status" value="1"/>
</dbReference>
<dbReference type="InterPro" id="IPR041680">
    <property type="entry name" value="PH_8"/>
</dbReference>
<evidence type="ECO:0000313" key="13">
    <source>
        <dbReference type="Proteomes" id="UP000182444"/>
    </source>
</evidence>
<keyword evidence="7" id="KW-0446">Lipid-binding</keyword>
<protein>
    <submittedName>
        <fullName evidence="12">Oxysterol-binding protein-domain-containing protein</fullName>
    </submittedName>
</protein>
<dbReference type="InterPro" id="IPR037239">
    <property type="entry name" value="OSBP_sf"/>
</dbReference>
<evidence type="ECO:0000256" key="5">
    <source>
        <dbReference type="ARBA" id="ARBA00022553"/>
    </source>
</evidence>
<feature type="compositionally biased region" description="Basic and acidic residues" evidence="8">
    <location>
        <begin position="718"/>
        <end position="743"/>
    </location>
</feature>
<dbReference type="InterPro" id="IPR009038">
    <property type="entry name" value="GOLD_dom"/>
</dbReference>
<evidence type="ECO:0000256" key="7">
    <source>
        <dbReference type="ARBA" id="ARBA00023121"/>
    </source>
</evidence>
<feature type="compositionally biased region" description="Acidic residues" evidence="8">
    <location>
        <begin position="361"/>
        <end position="381"/>
    </location>
</feature>
<keyword evidence="6" id="KW-0445">Lipid transport</keyword>
<dbReference type="GO" id="GO:0005886">
    <property type="term" value="C:plasma membrane"/>
    <property type="evidence" value="ECO:0007669"/>
    <property type="project" value="EnsemblFungi"/>
</dbReference>
<dbReference type="RefSeq" id="XP_504280.1">
    <property type="nucleotide sequence ID" value="XM_504280.1"/>
</dbReference>
<dbReference type="GO" id="GO:0007124">
    <property type="term" value="P:pseudohyphal growth"/>
    <property type="evidence" value="ECO:0007669"/>
    <property type="project" value="EnsemblFungi"/>
</dbReference>
<sequence length="796" mass="88406">METIEVASRSFVIKWVTAPEGSAITFKVHPLKKSINVGIFEKERSNNLQVEIEAEGHNAGRRASISAPHSGTIEKRLESSGLSPVLPLKKCNANEQSEGVYKVPKGKGGIYALVFDNTFSKTTPKTVHFTVQAMEEGHAANNAPHTLVSETAVSGILLKKRRKKLQGYTRRYFVLDLKLAILNYYTDPKSNSLRGSLPLTLCAISASKAQRLIFVDSGMEVWNLKALNDADWQIWVDTFERIRKGKSGGAADEPVPAVAAVTAPDQEKFAQLVAKLRETKDISDVAAQEPGASNVTKDLNARLAALYLEFTDVVSHVAHESAMYSQPMAKRASFNGSIMSEHDTFYDAEENPDKDGVVFLDDDAVDDDDDGAEHDSTDEEDEGHHVAPVVHDADDADDLYPLHEVQPVKHRVTLPDAASTPPSMLGILKKSVGKDMGSMAVPITTNEPISALQRFAEMFEYPQLLDEAENVPANDGERIIYVATWAVSYLASMRAKERALRKPFNPLLGETYELVRPDLGYRLISEKVCHHPPVMALHVDSEHGWSVAHSSEPVQKFWGKSMEINYLGPIVVKFRQSGEVFHWSNPTTYLRNIMAGEKYTEPVGDFTIFSSTGEKAIVEFKAGGMFSGRSEELNIKAVSANGSNLPCFASGKWTEQITLNNAKGQKKTIWKVGNLVNNHTKKWGFTEFTAGLNEVTPIEKGHASPYDSRFRPDQKEYEAGQTDKAEAGKQELEEKQRERRKVLQDSGKTYKPTFFEKSSGLDGVNEQGDLYLLTKGPNNYWNRRKQGNWEGLTPLW</sequence>
<proteinExistence type="inferred from homology"/>
<evidence type="ECO:0000256" key="4">
    <source>
        <dbReference type="ARBA" id="ARBA00022490"/>
    </source>
</evidence>
<dbReference type="Gene3D" id="2.60.120.680">
    <property type="entry name" value="GOLD domain"/>
    <property type="match status" value="1"/>
</dbReference>
<dbReference type="GO" id="GO:0006887">
    <property type="term" value="P:exocytosis"/>
    <property type="evidence" value="ECO:0007669"/>
    <property type="project" value="EnsemblFungi"/>
</dbReference>
<evidence type="ECO:0000313" key="12">
    <source>
        <dbReference type="EMBL" id="RDW25527.1"/>
    </source>
</evidence>
<evidence type="ECO:0000259" key="9">
    <source>
        <dbReference type="PROSITE" id="PS50003"/>
    </source>
</evidence>
<dbReference type="GO" id="GO:0032541">
    <property type="term" value="C:cortical endoplasmic reticulum"/>
    <property type="evidence" value="ECO:0007669"/>
    <property type="project" value="EnsemblFungi"/>
</dbReference>
<keyword evidence="4" id="KW-0963">Cytoplasm</keyword>
<dbReference type="EMBL" id="KZ857337">
    <property type="protein sequence ID" value="RDW25527.1"/>
    <property type="molecule type" value="Genomic_DNA"/>
</dbReference>
<evidence type="ECO:0000256" key="1">
    <source>
        <dbReference type="ARBA" id="ARBA00004496"/>
    </source>
</evidence>
<dbReference type="GO" id="GO:0000742">
    <property type="term" value="P:karyogamy involved in conjugation with cellular fusion"/>
    <property type="evidence" value="ECO:0007669"/>
    <property type="project" value="EnsemblFungi"/>
</dbReference>
<accession>A0A1H6Q488</accession>
<dbReference type="PANTHER" id="PTHR10972">
    <property type="entry name" value="OXYSTEROL-BINDING PROTEIN-RELATED"/>
    <property type="match status" value="1"/>
</dbReference>
<dbReference type="GO" id="GO:0061709">
    <property type="term" value="P:reticulophagy"/>
    <property type="evidence" value="ECO:0007669"/>
    <property type="project" value="EnsemblFungi"/>
</dbReference>
<comment type="subcellular location">
    <subcellularLocation>
        <location evidence="1">Cytoplasm</location>
    </subcellularLocation>
</comment>
<reference evidence="11 13" key="1">
    <citation type="journal article" date="2016" name="PLoS ONE">
        <title>Sequence Assembly of Yarrowia lipolytica Strain W29/CLIB89 Shows Transposable Element Diversity.</title>
        <authorList>
            <person name="Magnan C."/>
            <person name="Yu J."/>
            <person name="Chang I."/>
            <person name="Jahn E."/>
            <person name="Kanomata Y."/>
            <person name="Wu J."/>
            <person name="Zeller M."/>
            <person name="Oakes M."/>
            <person name="Baldi P."/>
            <person name="Sandmeyer S."/>
        </authorList>
    </citation>
    <scope>NUCLEOTIDE SEQUENCE [LARGE SCALE GENOMIC DNA]</scope>
    <source>
        <strain evidence="11">CLIB89</strain>
        <strain evidence="13">CLIB89(W29)</strain>
    </source>
</reference>
<dbReference type="Proteomes" id="UP000256601">
    <property type="component" value="Unassembled WGS sequence"/>
</dbReference>
<dbReference type="FunFam" id="2.60.120.680:FF:000007">
    <property type="entry name" value="Oxysterol binding protein (Osh3)"/>
    <property type="match status" value="1"/>
</dbReference>
<dbReference type="GO" id="GO:0120015">
    <property type="term" value="F:sterol transfer activity"/>
    <property type="evidence" value="ECO:0007669"/>
    <property type="project" value="EnsemblFungi"/>
</dbReference>
<dbReference type="Gene3D" id="2.30.29.30">
    <property type="entry name" value="Pleckstrin-homology domain (PH domain)/Phosphotyrosine-binding domain (PTB)"/>
    <property type="match status" value="1"/>
</dbReference>
<evidence type="ECO:0000256" key="6">
    <source>
        <dbReference type="ARBA" id="ARBA00023055"/>
    </source>
</evidence>
<dbReference type="Gene3D" id="3.30.70.3490">
    <property type="match status" value="1"/>
</dbReference>
<dbReference type="GO" id="GO:0035621">
    <property type="term" value="P:ER to Golgi ceramide transport"/>
    <property type="evidence" value="ECO:0007669"/>
    <property type="project" value="EnsemblFungi"/>
</dbReference>